<reference evidence="3" key="2">
    <citation type="journal article" date="2024" name="Plant">
        <title>Genomic evolution and insights into agronomic trait innovations of Sesamum species.</title>
        <authorList>
            <person name="Miao H."/>
            <person name="Wang L."/>
            <person name="Qu L."/>
            <person name="Liu H."/>
            <person name="Sun Y."/>
            <person name="Le M."/>
            <person name="Wang Q."/>
            <person name="Wei S."/>
            <person name="Zheng Y."/>
            <person name="Lin W."/>
            <person name="Duan Y."/>
            <person name="Cao H."/>
            <person name="Xiong S."/>
            <person name="Wang X."/>
            <person name="Wei L."/>
            <person name="Li C."/>
            <person name="Ma Q."/>
            <person name="Ju M."/>
            <person name="Zhao R."/>
            <person name="Li G."/>
            <person name="Mu C."/>
            <person name="Tian Q."/>
            <person name="Mei H."/>
            <person name="Zhang T."/>
            <person name="Gao T."/>
            <person name="Zhang H."/>
        </authorList>
    </citation>
    <scope>NUCLEOTIDE SEQUENCE</scope>
    <source>
        <strain evidence="3">K16</strain>
    </source>
</reference>
<evidence type="ECO:0000313" key="3">
    <source>
        <dbReference type="EMBL" id="KAK4386401.1"/>
    </source>
</evidence>
<dbReference type="Pfam" id="PF01774">
    <property type="entry name" value="UreD"/>
    <property type="match status" value="1"/>
</dbReference>
<evidence type="ECO:0000313" key="4">
    <source>
        <dbReference type="Proteomes" id="UP001289374"/>
    </source>
</evidence>
<dbReference type="EMBL" id="JACGWL010000015">
    <property type="protein sequence ID" value="KAK4386401.1"/>
    <property type="molecule type" value="Genomic_DNA"/>
</dbReference>
<reference evidence="3" key="1">
    <citation type="submission" date="2020-06" db="EMBL/GenBank/DDBJ databases">
        <authorList>
            <person name="Li T."/>
            <person name="Hu X."/>
            <person name="Zhang T."/>
            <person name="Song X."/>
            <person name="Zhang H."/>
            <person name="Dai N."/>
            <person name="Sheng W."/>
            <person name="Hou X."/>
            <person name="Wei L."/>
        </authorList>
    </citation>
    <scope>NUCLEOTIDE SEQUENCE</scope>
    <source>
        <strain evidence="3">K16</strain>
        <tissue evidence="3">Leaf</tissue>
    </source>
</reference>
<dbReference type="PANTHER" id="PTHR33643">
    <property type="entry name" value="UREASE ACCESSORY PROTEIN D"/>
    <property type="match status" value="1"/>
</dbReference>
<dbReference type="GO" id="GO:0016151">
    <property type="term" value="F:nickel cation binding"/>
    <property type="evidence" value="ECO:0007669"/>
    <property type="project" value="InterPro"/>
</dbReference>
<gene>
    <name evidence="3" type="ORF">Sango_2510700</name>
</gene>
<organism evidence="3 4">
    <name type="scientific">Sesamum angolense</name>
    <dbReference type="NCBI Taxonomy" id="2727404"/>
    <lineage>
        <taxon>Eukaryota</taxon>
        <taxon>Viridiplantae</taxon>
        <taxon>Streptophyta</taxon>
        <taxon>Embryophyta</taxon>
        <taxon>Tracheophyta</taxon>
        <taxon>Spermatophyta</taxon>
        <taxon>Magnoliopsida</taxon>
        <taxon>eudicotyledons</taxon>
        <taxon>Gunneridae</taxon>
        <taxon>Pentapetalae</taxon>
        <taxon>asterids</taxon>
        <taxon>lamiids</taxon>
        <taxon>Lamiales</taxon>
        <taxon>Pedaliaceae</taxon>
        <taxon>Sesamum</taxon>
    </lineage>
</organism>
<evidence type="ECO:0000256" key="1">
    <source>
        <dbReference type="ARBA" id="ARBA00007177"/>
    </source>
</evidence>
<keyword evidence="2" id="KW-0143">Chaperone</keyword>
<protein>
    <submittedName>
        <fullName evidence="3">Urease accessory protein D</fullName>
    </submittedName>
</protein>
<name>A0AAE1W433_9LAMI</name>
<evidence type="ECO:0000256" key="2">
    <source>
        <dbReference type="ARBA" id="ARBA00023186"/>
    </source>
</evidence>
<accession>A0AAE1W433</accession>
<dbReference type="Proteomes" id="UP001289374">
    <property type="component" value="Unassembled WGS sequence"/>
</dbReference>
<sequence>MERGKLVVERVEGRSTLTRCFSKYPFKFIVPNKAGSSKADAVWIYTITYGGGIVSGDSVACDVTVGDGATAVLTTQSSTKVYKSVGSKCSQQKMEASIGKDALLVVIPDPVTCFSTAKYSQIQNFIVVPESSLLLVDWITSGRHERGEKWAFSHFKSTNHILLQGNETLFLDTTSLEHGIHGSISERLQDYQVIAMIVLLGPKLKVIQSQIQEDVKKLMSQQLRLPSISAGCSSESGSSYWLPKPSFLASCSTFGPKGSGVVIRVASMTTESVYNFLQDQLASLEPLLGAAPYL</sequence>
<dbReference type="AlphaFoldDB" id="A0AAE1W433"/>
<dbReference type="HAMAP" id="MF_01384">
    <property type="entry name" value="UreD"/>
    <property type="match status" value="1"/>
</dbReference>
<comment type="similarity">
    <text evidence="1">Belongs to the UreD family.</text>
</comment>
<dbReference type="PANTHER" id="PTHR33643:SF1">
    <property type="entry name" value="UREASE ACCESSORY PROTEIN D"/>
    <property type="match status" value="1"/>
</dbReference>
<proteinExistence type="inferred from homology"/>
<dbReference type="InterPro" id="IPR002669">
    <property type="entry name" value="UreD"/>
</dbReference>
<keyword evidence="4" id="KW-1185">Reference proteome</keyword>
<comment type="caution">
    <text evidence="3">The sequence shown here is derived from an EMBL/GenBank/DDBJ whole genome shotgun (WGS) entry which is preliminary data.</text>
</comment>